<feature type="transmembrane region" description="Helical" evidence="9">
    <location>
        <begin position="452"/>
        <end position="471"/>
    </location>
</feature>
<feature type="transmembrane region" description="Helical" evidence="9">
    <location>
        <begin position="125"/>
        <end position="147"/>
    </location>
</feature>
<keyword evidence="2" id="KW-1003">Cell membrane</keyword>
<feature type="domain" description="ArnT-like N-terminal" evidence="10">
    <location>
        <begin position="40"/>
        <end position="236"/>
    </location>
</feature>
<keyword evidence="7 9" id="KW-0472">Membrane</keyword>
<gene>
    <name evidence="11" type="ORF">EV385_0372</name>
</gene>
<feature type="transmembrane region" description="Helical" evidence="9">
    <location>
        <begin position="309"/>
        <end position="331"/>
    </location>
</feature>
<accession>A0A4Q7ZEE7</accession>
<comment type="subcellular location">
    <subcellularLocation>
        <location evidence="1">Cell membrane</location>
        <topology evidence="1">Multi-pass membrane protein</topology>
    </subcellularLocation>
</comment>
<dbReference type="Pfam" id="PF02366">
    <property type="entry name" value="PMT"/>
    <property type="match status" value="1"/>
</dbReference>
<evidence type="ECO:0000256" key="8">
    <source>
        <dbReference type="SAM" id="MobiDB-lite"/>
    </source>
</evidence>
<evidence type="ECO:0000256" key="6">
    <source>
        <dbReference type="ARBA" id="ARBA00022989"/>
    </source>
</evidence>
<dbReference type="RefSeq" id="WP_423203005.1">
    <property type="nucleotide sequence ID" value="NZ_SHKY01000001.1"/>
</dbReference>
<feature type="transmembrane region" description="Helical" evidence="9">
    <location>
        <begin position="391"/>
        <end position="412"/>
    </location>
</feature>
<keyword evidence="4 11" id="KW-0808">Transferase</keyword>
<dbReference type="GO" id="GO:0000030">
    <property type="term" value="F:mannosyltransferase activity"/>
    <property type="evidence" value="ECO:0007669"/>
    <property type="project" value="InterPro"/>
</dbReference>
<evidence type="ECO:0000313" key="12">
    <source>
        <dbReference type="Proteomes" id="UP000292564"/>
    </source>
</evidence>
<dbReference type="Proteomes" id="UP000292564">
    <property type="component" value="Unassembled WGS sequence"/>
</dbReference>
<proteinExistence type="predicted"/>
<evidence type="ECO:0000256" key="9">
    <source>
        <dbReference type="SAM" id="Phobius"/>
    </source>
</evidence>
<dbReference type="AlphaFoldDB" id="A0A4Q7ZEE7"/>
<evidence type="ECO:0000256" key="7">
    <source>
        <dbReference type="ARBA" id="ARBA00023136"/>
    </source>
</evidence>
<feature type="transmembrane region" description="Helical" evidence="9">
    <location>
        <begin position="424"/>
        <end position="446"/>
    </location>
</feature>
<organism evidence="11 12">
    <name type="scientific">Krasilnikovia cinnamomea</name>
    <dbReference type="NCBI Taxonomy" id="349313"/>
    <lineage>
        <taxon>Bacteria</taxon>
        <taxon>Bacillati</taxon>
        <taxon>Actinomycetota</taxon>
        <taxon>Actinomycetes</taxon>
        <taxon>Micromonosporales</taxon>
        <taxon>Micromonosporaceae</taxon>
        <taxon>Krasilnikovia</taxon>
    </lineage>
</organism>
<protein>
    <submittedName>
        <fullName evidence="11">Dolichyl-phosphate-mannose-protein mannosyltransferase</fullName>
    </submittedName>
</protein>
<dbReference type="PANTHER" id="PTHR33908">
    <property type="entry name" value="MANNOSYLTRANSFERASE YKCB-RELATED"/>
    <property type="match status" value="1"/>
</dbReference>
<keyword evidence="6 9" id="KW-1133">Transmembrane helix</keyword>
<keyword evidence="12" id="KW-1185">Reference proteome</keyword>
<feature type="transmembrane region" description="Helical" evidence="9">
    <location>
        <begin position="27"/>
        <end position="47"/>
    </location>
</feature>
<dbReference type="InterPro" id="IPR003342">
    <property type="entry name" value="ArnT-like_N"/>
</dbReference>
<comment type="caution">
    <text evidence="11">The sequence shown here is derived from an EMBL/GenBank/DDBJ whole genome shotgun (WGS) entry which is preliminary data.</text>
</comment>
<evidence type="ECO:0000313" key="11">
    <source>
        <dbReference type="EMBL" id="RZU48654.1"/>
    </source>
</evidence>
<dbReference type="GO" id="GO:0009103">
    <property type="term" value="P:lipopolysaccharide biosynthetic process"/>
    <property type="evidence" value="ECO:0007669"/>
    <property type="project" value="UniProtKB-ARBA"/>
</dbReference>
<reference evidence="11 12" key="1">
    <citation type="submission" date="2019-02" db="EMBL/GenBank/DDBJ databases">
        <title>Sequencing the genomes of 1000 actinobacteria strains.</title>
        <authorList>
            <person name="Klenk H.-P."/>
        </authorList>
    </citation>
    <scope>NUCLEOTIDE SEQUENCE [LARGE SCALE GENOMIC DNA]</scope>
    <source>
        <strain evidence="11 12">DSM 45162</strain>
    </source>
</reference>
<dbReference type="EMBL" id="SHKY01000001">
    <property type="protein sequence ID" value="RZU48654.1"/>
    <property type="molecule type" value="Genomic_DNA"/>
</dbReference>
<feature type="region of interest" description="Disordered" evidence="8">
    <location>
        <begin position="1"/>
        <end position="20"/>
    </location>
</feature>
<dbReference type="GO" id="GO:0005886">
    <property type="term" value="C:plasma membrane"/>
    <property type="evidence" value="ECO:0007669"/>
    <property type="project" value="UniProtKB-SubCell"/>
</dbReference>
<keyword evidence="5 9" id="KW-0812">Transmembrane</keyword>
<dbReference type="PANTHER" id="PTHR33908:SF11">
    <property type="entry name" value="MEMBRANE PROTEIN"/>
    <property type="match status" value="1"/>
</dbReference>
<sequence>MTQQTTLEHPADAPPAAGGTRRRRWPFVLAAVALLAQMAVAMLTTAVQQTPTIDEPVYVGTAVVYQQQHSLRYNPEHPPLGKLLIGAGLAFAQPHLAAPTRRDTQENLGRTLLYASGNDPYRLMLLARLPVIVLTLLFGLVVLAFATELAGRWGGLLALALYAFSPDVIAHGSLATLDVPVAGFLLTAAWLLWRARKRPRLYLPLAGLALGAALATKMNALVAVPVMLALAALSAWPATRRTAEAADAAATRRTAEAADAAATRRTGEAADAAAIRRTADAAADAGAIPRQRGAAGGPGEDRTRRVLRAAGAAAVVAVCAIAVVWASYLAVDPRLRWVAPPGVPAIGGLRGLVADWLPVPAAYSDGMRIQFGFEDDTYRGFLFGRQYRGALWYYLPAALLVKTPLGMLALWAAGAVRMVATRRLWPAAAYVLLPAGVLLLFAMTGARDFGTRYAIFLPMFLAVAAATVVTLRRPRWAAAAAAALVVFVAASSLRTFPYYLPYSNEAFGGPAKTHLRLHDSNVDWGQDLGRLADRLRERYPGEPVWLVYKGSGVPAAYGITAGNPLAVPPERVRGLLVVSDSRIARPGRQLRELIESSRPVDTVGHSITIFRRPG</sequence>
<feature type="transmembrane region" description="Helical" evidence="9">
    <location>
        <begin position="478"/>
        <end position="500"/>
    </location>
</feature>
<evidence type="ECO:0000259" key="10">
    <source>
        <dbReference type="Pfam" id="PF02366"/>
    </source>
</evidence>
<evidence type="ECO:0000256" key="1">
    <source>
        <dbReference type="ARBA" id="ARBA00004651"/>
    </source>
</evidence>
<feature type="transmembrane region" description="Helical" evidence="9">
    <location>
        <begin position="168"/>
        <end position="193"/>
    </location>
</feature>
<evidence type="ECO:0000256" key="5">
    <source>
        <dbReference type="ARBA" id="ARBA00022692"/>
    </source>
</evidence>
<evidence type="ECO:0000256" key="2">
    <source>
        <dbReference type="ARBA" id="ARBA00022475"/>
    </source>
</evidence>
<name>A0A4Q7ZEE7_9ACTN</name>
<dbReference type="GO" id="GO:0016763">
    <property type="term" value="F:pentosyltransferase activity"/>
    <property type="evidence" value="ECO:0007669"/>
    <property type="project" value="TreeGrafter"/>
</dbReference>
<dbReference type="InterPro" id="IPR050297">
    <property type="entry name" value="LipidA_mod_glycosyltrf_83"/>
</dbReference>
<evidence type="ECO:0000256" key="4">
    <source>
        <dbReference type="ARBA" id="ARBA00022679"/>
    </source>
</evidence>
<dbReference type="GO" id="GO:0006493">
    <property type="term" value="P:protein O-linked glycosylation"/>
    <property type="evidence" value="ECO:0007669"/>
    <property type="project" value="InterPro"/>
</dbReference>
<evidence type="ECO:0000256" key="3">
    <source>
        <dbReference type="ARBA" id="ARBA00022676"/>
    </source>
</evidence>
<keyword evidence="3 11" id="KW-0328">Glycosyltransferase</keyword>